<evidence type="ECO:0000256" key="1">
    <source>
        <dbReference type="SAM" id="MobiDB-lite"/>
    </source>
</evidence>
<evidence type="ECO:0000313" key="2">
    <source>
        <dbReference type="EMBL" id="OYR56658.1"/>
    </source>
</evidence>
<feature type="region of interest" description="Disordered" evidence="1">
    <location>
        <begin position="101"/>
        <end position="130"/>
    </location>
</feature>
<name>A0A256IJB0_9EURY</name>
<protein>
    <recommendedName>
        <fullName evidence="4">KaiC-like domain-containing protein</fullName>
    </recommendedName>
</protein>
<feature type="compositionally biased region" description="Basic and acidic residues" evidence="1">
    <location>
        <begin position="110"/>
        <end position="119"/>
    </location>
</feature>
<organism evidence="2 3">
    <name type="scientific">Halorubrum halodurans</name>
    <dbReference type="NCBI Taxonomy" id="1383851"/>
    <lineage>
        <taxon>Archaea</taxon>
        <taxon>Methanobacteriati</taxon>
        <taxon>Methanobacteriota</taxon>
        <taxon>Stenosarchaea group</taxon>
        <taxon>Halobacteria</taxon>
        <taxon>Halobacteriales</taxon>
        <taxon>Haloferacaceae</taxon>
        <taxon>Halorubrum</taxon>
    </lineage>
</organism>
<dbReference type="RefSeq" id="WP_094531793.1">
    <property type="nucleotide sequence ID" value="NZ_NHPJ01000081.1"/>
</dbReference>
<dbReference type="AlphaFoldDB" id="A0A256IJB0"/>
<dbReference type="SUPFAM" id="SSF52540">
    <property type="entry name" value="P-loop containing nucleoside triphosphate hydrolases"/>
    <property type="match status" value="1"/>
</dbReference>
<gene>
    <name evidence="2" type="ORF">DJ70_08050</name>
</gene>
<sequence>MQRRSTGIKDLDKHLNGGVPPGALLLLTSHSQTQAELFTHTILSQHDDTRTHYLTTLTTESGAAAELQKTPVNTAPGSTAIHSINPDEPIRDTVNTIRTATTEQNNNHGDTSETGRETRTATTDGGSHHTDTGTARIIIIDTITDLEHGTERSDYQDFLAWLQALQRDTGTIVLLTRYTDYHASDSGHEHVTNRSADAVWELSEHRDDTNISTYLYMPKCRFGNPFTERWKVNIDTEIRIDTSRDIA</sequence>
<reference evidence="2 3" key="1">
    <citation type="journal article" date="2014" name="Front. Microbiol.">
        <title>Population and genomic analysis of the genus Halorubrum.</title>
        <authorList>
            <person name="Fullmer M.S."/>
            <person name="Soucy S.M."/>
            <person name="Swithers K.S."/>
            <person name="Makkay A.M."/>
            <person name="Wheeler R."/>
            <person name="Ventosa A."/>
            <person name="Gogarten J.P."/>
            <person name="Papke R.T."/>
        </authorList>
    </citation>
    <scope>NUCLEOTIDE SEQUENCE [LARGE SCALE GENOMIC DNA]</scope>
    <source>
        <strain evidence="2 3">Cb34</strain>
    </source>
</reference>
<accession>A0A256IJB0</accession>
<keyword evidence="3" id="KW-1185">Reference proteome</keyword>
<dbReference type="InterPro" id="IPR055549">
    <property type="entry name" value="DUF7125"/>
</dbReference>
<dbReference type="EMBL" id="NHPJ01000081">
    <property type="protein sequence ID" value="OYR56658.1"/>
    <property type="molecule type" value="Genomic_DNA"/>
</dbReference>
<proteinExistence type="predicted"/>
<dbReference type="Gene3D" id="3.40.50.300">
    <property type="entry name" value="P-loop containing nucleotide triphosphate hydrolases"/>
    <property type="match status" value="1"/>
</dbReference>
<comment type="caution">
    <text evidence="2">The sequence shown here is derived from an EMBL/GenBank/DDBJ whole genome shotgun (WGS) entry which is preliminary data.</text>
</comment>
<evidence type="ECO:0000313" key="3">
    <source>
        <dbReference type="Proteomes" id="UP000216308"/>
    </source>
</evidence>
<dbReference type="Pfam" id="PF23442">
    <property type="entry name" value="DUF7125"/>
    <property type="match status" value="1"/>
</dbReference>
<dbReference type="InterPro" id="IPR027417">
    <property type="entry name" value="P-loop_NTPase"/>
</dbReference>
<dbReference type="Proteomes" id="UP000216308">
    <property type="component" value="Unassembled WGS sequence"/>
</dbReference>
<evidence type="ECO:0008006" key="4">
    <source>
        <dbReference type="Google" id="ProtNLM"/>
    </source>
</evidence>